<keyword evidence="2" id="KW-1185">Reference proteome</keyword>
<dbReference type="InterPro" id="IPR022555">
    <property type="entry name" value="DUF2577"/>
</dbReference>
<protein>
    <submittedName>
        <fullName evidence="1">DUF2577 domain-containing protein</fullName>
    </submittedName>
</protein>
<dbReference type="Pfam" id="PF10844">
    <property type="entry name" value="DUF2577"/>
    <property type="match status" value="1"/>
</dbReference>
<dbReference type="RefSeq" id="WP_318065560.1">
    <property type="nucleotide sequence ID" value="NZ_JAWONS010000252.1"/>
</dbReference>
<evidence type="ECO:0000313" key="2">
    <source>
        <dbReference type="Proteomes" id="UP001276854"/>
    </source>
</evidence>
<dbReference type="EMBL" id="JAWONS010000252">
    <property type="protein sequence ID" value="MDW2799364.1"/>
    <property type="molecule type" value="Genomic_DNA"/>
</dbReference>
<evidence type="ECO:0000313" key="1">
    <source>
        <dbReference type="EMBL" id="MDW2799364.1"/>
    </source>
</evidence>
<organism evidence="1 2">
    <name type="scientific">Clostridium boliviensis</name>
    <dbReference type="NCBI Taxonomy" id="318465"/>
    <lineage>
        <taxon>Bacteria</taxon>
        <taxon>Bacillati</taxon>
        <taxon>Bacillota</taxon>
        <taxon>Clostridia</taxon>
        <taxon>Eubacteriales</taxon>
        <taxon>Clostridiaceae</taxon>
        <taxon>Clostridium</taxon>
    </lineage>
</organism>
<reference evidence="1 2" key="1">
    <citation type="submission" date="2023-10" db="EMBL/GenBank/DDBJ databases">
        <title>A novel Glycoside Hydrolase 43-Like Enzyme from Clostrdium boliviensis is an Endo-xylanase, and a Candidate for Xylooligosaccharides Production from Different Xylan Substrates.</title>
        <authorList>
            <person name="Alvarez M.T."/>
            <person name="Rocabado-Villegas L.R."/>
            <person name="Salas-Veizaga D.M."/>
            <person name="Linares-Pasten J.A."/>
            <person name="Gudmundsdottir E.E."/>
            <person name="Hreggvidsson G.O."/>
            <person name="Adlercreutz P."/>
            <person name="Nordberg Karlsson E."/>
        </authorList>
    </citation>
    <scope>NUCLEOTIDE SEQUENCE [LARGE SCALE GENOMIC DNA]</scope>
    <source>
        <strain evidence="1 2">E-1</strain>
    </source>
</reference>
<gene>
    <name evidence="1" type="ORF">RZO55_17455</name>
</gene>
<proteinExistence type="predicted"/>
<sequence>MADTIWVDNIKKIVFQAMEAADPCDVIAGTVVKEHPVEIQISQKTILNQNQILLTEQFMEHREIMDIPGIGEVAVTVKNTLKSGDHVLLIQKKGGQQFVAIGKW</sequence>
<accession>A0ABU4GP16</accession>
<name>A0ABU4GP16_9CLOT</name>
<dbReference type="Proteomes" id="UP001276854">
    <property type="component" value="Unassembled WGS sequence"/>
</dbReference>
<comment type="caution">
    <text evidence="1">The sequence shown here is derived from an EMBL/GenBank/DDBJ whole genome shotgun (WGS) entry which is preliminary data.</text>
</comment>